<evidence type="ECO:0000256" key="7">
    <source>
        <dbReference type="SAM" id="MobiDB-lite"/>
    </source>
</evidence>
<keyword evidence="10" id="KW-1185">Reference proteome</keyword>
<evidence type="ECO:0000313" key="9">
    <source>
        <dbReference type="EMBL" id="GBG30117.1"/>
    </source>
</evidence>
<gene>
    <name evidence="9" type="ORF">FCC1311_063372</name>
</gene>
<organism evidence="9 10">
    <name type="scientific">Hondaea fermentalgiana</name>
    <dbReference type="NCBI Taxonomy" id="2315210"/>
    <lineage>
        <taxon>Eukaryota</taxon>
        <taxon>Sar</taxon>
        <taxon>Stramenopiles</taxon>
        <taxon>Bigyra</taxon>
        <taxon>Labyrinthulomycetes</taxon>
        <taxon>Thraustochytrida</taxon>
        <taxon>Thraustochytriidae</taxon>
        <taxon>Hondaea</taxon>
    </lineage>
</organism>
<name>A0A2R5GGV4_9STRA</name>
<keyword evidence="6" id="KW-0723">Serine/threonine-protein kinase</keyword>
<dbReference type="PROSITE" id="PS00108">
    <property type="entry name" value="PROTEIN_KINASE_ST"/>
    <property type="match status" value="1"/>
</dbReference>
<dbReference type="SUPFAM" id="SSF56112">
    <property type="entry name" value="Protein kinase-like (PK-like)"/>
    <property type="match status" value="1"/>
</dbReference>
<evidence type="ECO:0000259" key="8">
    <source>
        <dbReference type="PROSITE" id="PS50011"/>
    </source>
</evidence>
<evidence type="ECO:0000313" key="10">
    <source>
        <dbReference type="Proteomes" id="UP000241890"/>
    </source>
</evidence>
<dbReference type="PANTHER" id="PTHR48016">
    <property type="entry name" value="MAP KINASE KINASE KINASE SSK2-RELATED-RELATED"/>
    <property type="match status" value="1"/>
</dbReference>
<evidence type="ECO:0000256" key="2">
    <source>
        <dbReference type="ARBA" id="ARBA00022741"/>
    </source>
</evidence>
<keyword evidence="3 9" id="KW-0418">Kinase</keyword>
<feature type="region of interest" description="Disordered" evidence="7">
    <location>
        <begin position="351"/>
        <end position="373"/>
    </location>
</feature>
<reference evidence="9 10" key="1">
    <citation type="submission" date="2017-12" db="EMBL/GenBank/DDBJ databases">
        <title>Sequencing, de novo assembly and annotation of complete genome of a new Thraustochytrid species, strain FCC1311.</title>
        <authorList>
            <person name="Sedici K."/>
            <person name="Godart F."/>
            <person name="Aiese Cigliano R."/>
            <person name="Sanseverino W."/>
            <person name="Barakat M."/>
            <person name="Ortet P."/>
            <person name="Marechal E."/>
            <person name="Cagnac O."/>
            <person name="Amato A."/>
        </authorList>
    </citation>
    <scope>NUCLEOTIDE SEQUENCE [LARGE SCALE GENOMIC DNA]</scope>
</reference>
<feature type="compositionally biased region" description="Basic and acidic residues" evidence="7">
    <location>
        <begin position="15"/>
        <end position="28"/>
    </location>
</feature>
<comment type="caution">
    <text evidence="9">The sequence shown here is derived from an EMBL/GenBank/DDBJ whole genome shotgun (WGS) entry which is preliminary data.</text>
</comment>
<accession>A0A2R5GGV4</accession>
<dbReference type="PROSITE" id="PS50011">
    <property type="entry name" value="PROTEIN_KINASE_DOM"/>
    <property type="match status" value="1"/>
</dbReference>
<dbReference type="InterPro" id="IPR050538">
    <property type="entry name" value="MAP_kinase_kinase_kinase"/>
</dbReference>
<keyword evidence="2 5" id="KW-0547">Nucleotide-binding</keyword>
<dbReference type="InParanoid" id="A0A2R5GGV4"/>
<dbReference type="GO" id="GO:0005524">
    <property type="term" value="F:ATP binding"/>
    <property type="evidence" value="ECO:0007669"/>
    <property type="project" value="UniProtKB-UniRule"/>
</dbReference>
<feature type="compositionally biased region" description="Basic and acidic residues" evidence="7">
    <location>
        <begin position="353"/>
        <end position="363"/>
    </location>
</feature>
<keyword evidence="1" id="KW-0808">Transferase</keyword>
<dbReference type="InterPro" id="IPR000719">
    <property type="entry name" value="Prot_kinase_dom"/>
</dbReference>
<dbReference type="PROSITE" id="PS00107">
    <property type="entry name" value="PROTEIN_KINASE_ATP"/>
    <property type="match status" value="1"/>
</dbReference>
<dbReference type="SMART" id="SM00220">
    <property type="entry name" value="S_TKc"/>
    <property type="match status" value="1"/>
</dbReference>
<sequence length="373" mass="41681">MDDDLSSSRASTQLTERDGGSETRGLDADDSKYFGLQAHNENHDHPQTGQGSISRWQKGQLLGKGGYGSVYLALNLDNGKLFAAKQIEDFDYSPAGMQDLSALENEIKTLQQCKHENIVQYLGYERCETSISIFLEYVSGGSICGLLERFHSLEESVVRVYTRQLLLGLEYLHLNGVAHRDIKGGNVLVTHEGTIKLADFGASKRIWSSSSRSARYTGAAYGIKGTAMWMAPEVIREDQPERMWKKADMWSVGCTVHQRTYKDELGHERRCVIPDARSMDDTGPCILAASVGVMANSKVAPLRNYTPKDADVRFTRDRFTASFDGRRSDRKWYHGTTAAIAEARATLASDNVSRSRSDWDKTPPLRQFLPSHK</sequence>
<keyword evidence="4 5" id="KW-0067">ATP-binding</keyword>
<evidence type="ECO:0000256" key="3">
    <source>
        <dbReference type="ARBA" id="ARBA00022777"/>
    </source>
</evidence>
<dbReference type="Proteomes" id="UP000241890">
    <property type="component" value="Unassembled WGS sequence"/>
</dbReference>
<evidence type="ECO:0000256" key="4">
    <source>
        <dbReference type="ARBA" id="ARBA00022840"/>
    </source>
</evidence>
<evidence type="ECO:0000256" key="6">
    <source>
        <dbReference type="RuleBase" id="RU000304"/>
    </source>
</evidence>
<dbReference type="EMBL" id="BEYU01000071">
    <property type="protein sequence ID" value="GBG30117.1"/>
    <property type="molecule type" value="Genomic_DNA"/>
</dbReference>
<feature type="domain" description="Protein kinase" evidence="8">
    <location>
        <begin position="56"/>
        <end position="333"/>
    </location>
</feature>
<dbReference type="InterPro" id="IPR008271">
    <property type="entry name" value="Ser/Thr_kinase_AS"/>
</dbReference>
<dbReference type="Pfam" id="PF00069">
    <property type="entry name" value="Pkinase"/>
    <property type="match status" value="1"/>
</dbReference>
<dbReference type="OrthoDB" id="266718at2759"/>
<feature type="binding site" evidence="5">
    <location>
        <position position="85"/>
    </location>
    <ligand>
        <name>ATP</name>
        <dbReference type="ChEBI" id="CHEBI:30616"/>
    </ligand>
</feature>
<proteinExistence type="inferred from homology"/>
<comment type="similarity">
    <text evidence="6">Belongs to the protein kinase superfamily.</text>
</comment>
<dbReference type="InterPro" id="IPR011009">
    <property type="entry name" value="Kinase-like_dom_sf"/>
</dbReference>
<dbReference type="PANTHER" id="PTHR48016:SF56">
    <property type="entry name" value="MAPKK KINASE"/>
    <property type="match status" value="1"/>
</dbReference>
<evidence type="ECO:0000256" key="5">
    <source>
        <dbReference type="PROSITE-ProRule" id="PRU10141"/>
    </source>
</evidence>
<evidence type="ECO:0000256" key="1">
    <source>
        <dbReference type="ARBA" id="ARBA00022679"/>
    </source>
</evidence>
<protein>
    <submittedName>
        <fullName evidence="9">Mitogen-activated protein kinase kinase kinase ANP1</fullName>
    </submittedName>
</protein>
<dbReference type="GO" id="GO:0004674">
    <property type="term" value="F:protein serine/threonine kinase activity"/>
    <property type="evidence" value="ECO:0007669"/>
    <property type="project" value="UniProtKB-KW"/>
</dbReference>
<dbReference type="Gene3D" id="1.10.510.10">
    <property type="entry name" value="Transferase(Phosphotransferase) domain 1"/>
    <property type="match status" value="1"/>
</dbReference>
<dbReference type="InterPro" id="IPR017441">
    <property type="entry name" value="Protein_kinase_ATP_BS"/>
</dbReference>
<feature type="region of interest" description="Disordered" evidence="7">
    <location>
        <begin position="1"/>
        <end position="28"/>
    </location>
</feature>
<dbReference type="AlphaFoldDB" id="A0A2R5GGV4"/>